<keyword evidence="3 6" id="KW-0812">Transmembrane</keyword>
<dbReference type="PANTHER" id="PTHR11266:SF80">
    <property type="entry name" value="PEROXISOMAL MEMBRANE PROTEIN 2"/>
    <property type="match status" value="1"/>
</dbReference>
<feature type="transmembrane region" description="Helical" evidence="6">
    <location>
        <begin position="55"/>
        <end position="74"/>
    </location>
</feature>
<dbReference type="Pfam" id="PF04117">
    <property type="entry name" value="Mpv17_PMP22"/>
    <property type="match status" value="1"/>
</dbReference>
<protein>
    <recommendedName>
        <fullName evidence="9">Peroxisomal membrane protein 2</fullName>
    </recommendedName>
</protein>
<evidence type="ECO:0000313" key="8">
    <source>
        <dbReference type="Proteomes" id="UP001378592"/>
    </source>
</evidence>
<dbReference type="PANTHER" id="PTHR11266">
    <property type="entry name" value="PEROXISOMAL MEMBRANE PROTEIN 2, PXMP2 MPV17"/>
    <property type="match status" value="1"/>
</dbReference>
<evidence type="ECO:0000256" key="4">
    <source>
        <dbReference type="ARBA" id="ARBA00022989"/>
    </source>
</evidence>
<evidence type="ECO:0000256" key="6">
    <source>
        <dbReference type="RuleBase" id="RU363053"/>
    </source>
</evidence>
<name>A0AAN9YZE3_9ORTH</name>
<dbReference type="InterPro" id="IPR007248">
    <property type="entry name" value="Mpv17_PMP22"/>
</dbReference>
<proteinExistence type="inferred from homology"/>
<comment type="similarity">
    <text evidence="2 6">Belongs to the peroxisomal membrane protein PXMP2/4 family.</text>
</comment>
<evidence type="ECO:0000256" key="5">
    <source>
        <dbReference type="ARBA" id="ARBA00023136"/>
    </source>
</evidence>
<comment type="caution">
    <text evidence="7">The sequence shown here is derived from an EMBL/GenBank/DDBJ whole genome shotgun (WGS) entry which is preliminary data.</text>
</comment>
<evidence type="ECO:0000256" key="1">
    <source>
        <dbReference type="ARBA" id="ARBA00004141"/>
    </source>
</evidence>
<reference evidence="7 8" key="1">
    <citation type="submission" date="2024-03" db="EMBL/GenBank/DDBJ databases">
        <title>The genome assembly and annotation of the cricket Gryllus longicercus Weissman &amp; Gray.</title>
        <authorList>
            <person name="Szrajer S."/>
            <person name="Gray D."/>
            <person name="Ylla G."/>
        </authorList>
    </citation>
    <scope>NUCLEOTIDE SEQUENCE [LARGE SCALE GENOMIC DNA]</scope>
    <source>
        <strain evidence="7">DAG 2021-001</strain>
        <tissue evidence="7">Whole body minus gut</tissue>
    </source>
</reference>
<sequence length="184" mass="21296">MALSKPIYSILGLYFEQLHSHSLRTRSISSSLVAVLGNVTSQYLSGVQRIDYDSVLSFGVYGLLFGSTLPNVFYRVIVRFIPDITIRKNIFKQLLVERLLYTPLFIAVCLYVISRLQGLTSDQAVRRLMRHYLTALKTNWLWFTILQYAVLRYGPPILQVPLANIVEYVWYTYLAHKLNARTKK</sequence>
<evidence type="ECO:0000313" key="7">
    <source>
        <dbReference type="EMBL" id="KAK7862093.1"/>
    </source>
</evidence>
<accession>A0AAN9YZE3</accession>
<dbReference type="AlphaFoldDB" id="A0AAN9YZE3"/>
<gene>
    <name evidence="7" type="ORF">R5R35_011506</name>
</gene>
<feature type="transmembrane region" description="Helical" evidence="6">
    <location>
        <begin position="95"/>
        <end position="113"/>
    </location>
</feature>
<keyword evidence="5 6" id="KW-0472">Membrane</keyword>
<dbReference type="Proteomes" id="UP001378592">
    <property type="component" value="Unassembled WGS sequence"/>
</dbReference>
<dbReference type="EMBL" id="JAZDUA010000289">
    <property type="protein sequence ID" value="KAK7862093.1"/>
    <property type="molecule type" value="Genomic_DNA"/>
</dbReference>
<evidence type="ECO:0008006" key="9">
    <source>
        <dbReference type="Google" id="ProtNLM"/>
    </source>
</evidence>
<keyword evidence="8" id="KW-1185">Reference proteome</keyword>
<organism evidence="7 8">
    <name type="scientific">Gryllus longicercus</name>
    <dbReference type="NCBI Taxonomy" id="2509291"/>
    <lineage>
        <taxon>Eukaryota</taxon>
        <taxon>Metazoa</taxon>
        <taxon>Ecdysozoa</taxon>
        <taxon>Arthropoda</taxon>
        <taxon>Hexapoda</taxon>
        <taxon>Insecta</taxon>
        <taxon>Pterygota</taxon>
        <taxon>Neoptera</taxon>
        <taxon>Polyneoptera</taxon>
        <taxon>Orthoptera</taxon>
        <taxon>Ensifera</taxon>
        <taxon>Gryllidea</taxon>
        <taxon>Grylloidea</taxon>
        <taxon>Gryllidae</taxon>
        <taxon>Gryllinae</taxon>
        <taxon>Gryllus</taxon>
    </lineage>
</organism>
<evidence type="ECO:0000256" key="2">
    <source>
        <dbReference type="ARBA" id="ARBA00006824"/>
    </source>
</evidence>
<dbReference type="GO" id="GO:0005778">
    <property type="term" value="C:peroxisomal membrane"/>
    <property type="evidence" value="ECO:0007669"/>
    <property type="project" value="TreeGrafter"/>
</dbReference>
<comment type="subcellular location">
    <subcellularLocation>
        <location evidence="1">Membrane</location>
        <topology evidence="1">Multi-pass membrane protein</topology>
    </subcellularLocation>
</comment>
<keyword evidence="4 6" id="KW-1133">Transmembrane helix</keyword>
<evidence type="ECO:0000256" key="3">
    <source>
        <dbReference type="ARBA" id="ARBA00022692"/>
    </source>
</evidence>